<dbReference type="EMBL" id="JAIWYP010000003">
    <property type="protein sequence ID" value="KAH3845052.1"/>
    <property type="molecule type" value="Genomic_DNA"/>
</dbReference>
<proteinExistence type="predicted"/>
<reference evidence="1" key="1">
    <citation type="journal article" date="2019" name="bioRxiv">
        <title>The Genome of the Zebra Mussel, Dreissena polymorpha: A Resource for Invasive Species Research.</title>
        <authorList>
            <person name="McCartney M.A."/>
            <person name="Auch B."/>
            <person name="Kono T."/>
            <person name="Mallez S."/>
            <person name="Zhang Y."/>
            <person name="Obille A."/>
            <person name="Becker A."/>
            <person name="Abrahante J.E."/>
            <person name="Garbe J."/>
            <person name="Badalamenti J.P."/>
            <person name="Herman A."/>
            <person name="Mangelson H."/>
            <person name="Liachko I."/>
            <person name="Sullivan S."/>
            <person name="Sone E.D."/>
            <person name="Koren S."/>
            <person name="Silverstein K.A.T."/>
            <person name="Beckman K.B."/>
            <person name="Gohl D.M."/>
        </authorList>
    </citation>
    <scope>NUCLEOTIDE SEQUENCE</scope>
    <source>
        <strain evidence="1">Duluth1</strain>
        <tissue evidence="1">Whole animal</tissue>
    </source>
</reference>
<accession>A0A9D4KTN5</accession>
<gene>
    <name evidence="1" type="ORF">DPMN_087321</name>
</gene>
<reference evidence="1" key="2">
    <citation type="submission" date="2020-11" db="EMBL/GenBank/DDBJ databases">
        <authorList>
            <person name="McCartney M.A."/>
            <person name="Auch B."/>
            <person name="Kono T."/>
            <person name="Mallez S."/>
            <person name="Becker A."/>
            <person name="Gohl D.M."/>
            <person name="Silverstein K.A.T."/>
            <person name="Koren S."/>
            <person name="Bechman K.B."/>
            <person name="Herman A."/>
            <person name="Abrahante J.E."/>
            <person name="Garbe J."/>
        </authorList>
    </citation>
    <scope>NUCLEOTIDE SEQUENCE</scope>
    <source>
        <strain evidence="1">Duluth1</strain>
        <tissue evidence="1">Whole animal</tissue>
    </source>
</reference>
<protein>
    <submittedName>
        <fullName evidence="1">Uncharacterized protein</fullName>
    </submittedName>
</protein>
<sequence>MSKCPSLLHYPVKPEIGIFTCAYSKPLGLNGSLPWLEWLAALVRMARIEVSTRSVLYKNGDLGADLLVLGSKQRYPSH</sequence>
<comment type="caution">
    <text evidence="1">The sequence shown here is derived from an EMBL/GenBank/DDBJ whole genome shotgun (WGS) entry which is preliminary data.</text>
</comment>
<keyword evidence="2" id="KW-1185">Reference proteome</keyword>
<evidence type="ECO:0000313" key="2">
    <source>
        <dbReference type="Proteomes" id="UP000828390"/>
    </source>
</evidence>
<evidence type="ECO:0000313" key="1">
    <source>
        <dbReference type="EMBL" id="KAH3845052.1"/>
    </source>
</evidence>
<organism evidence="1 2">
    <name type="scientific">Dreissena polymorpha</name>
    <name type="common">Zebra mussel</name>
    <name type="synonym">Mytilus polymorpha</name>
    <dbReference type="NCBI Taxonomy" id="45954"/>
    <lineage>
        <taxon>Eukaryota</taxon>
        <taxon>Metazoa</taxon>
        <taxon>Spiralia</taxon>
        <taxon>Lophotrochozoa</taxon>
        <taxon>Mollusca</taxon>
        <taxon>Bivalvia</taxon>
        <taxon>Autobranchia</taxon>
        <taxon>Heteroconchia</taxon>
        <taxon>Euheterodonta</taxon>
        <taxon>Imparidentia</taxon>
        <taxon>Neoheterodontei</taxon>
        <taxon>Myida</taxon>
        <taxon>Dreissenoidea</taxon>
        <taxon>Dreissenidae</taxon>
        <taxon>Dreissena</taxon>
    </lineage>
</organism>
<name>A0A9D4KTN5_DREPO</name>
<dbReference type="AlphaFoldDB" id="A0A9D4KTN5"/>
<dbReference type="Proteomes" id="UP000828390">
    <property type="component" value="Unassembled WGS sequence"/>
</dbReference>